<evidence type="ECO:0000256" key="3">
    <source>
        <dbReference type="ARBA" id="ARBA00022989"/>
    </source>
</evidence>
<comment type="similarity">
    <text evidence="6">Belongs to the mitochondrial carrier (TC 2.A.29) family.</text>
</comment>
<evidence type="ECO:0000256" key="4">
    <source>
        <dbReference type="ARBA" id="ARBA00023136"/>
    </source>
</evidence>
<sequence length="455" mass="51869">MVTNTSNDISLGKETVFNVNESPTPKENEIKDLDLLKAPNHSKTALFNLYPNLLFSERVLFKSIRNKSPKGNIEGLLNRFLLSLLFLVSISTFNLFIDEMLSWGTLRFLLVLGDSYIRSPFLSVRNYAQIHGNNISFNTAPFFFVTAAFNNVNFRGYFPYYACHTLIYRSKVLNYFKNIIQIPVEEFLKAVSHPIIPASLNLISNLAFYYVGLKVTISGLAGRAILGNPNHDTYSESLTINHMAKLNLVINSDISFDFRNALVLYFRDILMDISLEFFYYNVTKPLLSGKLSFSKIIAFFKKTTAYLGLSSVSNDLNKPSGILVDDLDNICDSSKYKYLDNKSNARLVVNGFISGVMSATLANIMTQWLIYPFDTVMLNFLYEKVINNGDSYSSYYDCLYSLVSTGGISRLYSGFFHNTVSDFFCFWAFFELVNVSSSLLFRYSWKNIVKQILRK</sequence>
<dbReference type="Pfam" id="PF00153">
    <property type="entry name" value="Mito_carr"/>
    <property type="match status" value="1"/>
</dbReference>
<keyword evidence="2 5" id="KW-0812">Transmembrane</keyword>
<evidence type="ECO:0000256" key="6">
    <source>
        <dbReference type="RuleBase" id="RU000488"/>
    </source>
</evidence>
<dbReference type="OrthoDB" id="10603083at2759"/>
<comment type="caution">
    <text evidence="8">The sequence shown here is derived from an EMBL/GenBank/DDBJ whole genome shotgun (WGS) entry which is preliminary data.</text>
</comment>
<organism evidence="8 9">
    <name type="scientific">Smittium mucronatum</name>
    <dbReference type="NCBI Taxonomy" id="133383"/>
    <lineage>
        <taxon>Eukaryota</taxon>
        <taxon>Fungi</taxon>
        <taxon>Fungi incertae sedis</taxon>
        <taxon>Zoopagomycota</taxon>
        <taxon>Kickxellomycotina</taxon>
        <taxon>Harpellomycetes</taxon>
        <taxon>Harpellales</taxon>
        <taxon>Legeriomycetaceae</taxon>
        <taxon>Smittium</taxon>
    </lineage>
</organism>
<dbReference type="SUPFAM" id="SSF103506">
    <property type="entry name" value="Mitochondrial carrier"/>
    <property type="match status" value="1"/>
</dbReference>
<feature type="transmembrane region" description="Helical" evidence="7">
    <location>
        <begin position="426"/>
        <end position="445"/>
    </location>
</feature>
<dbReference type="EMBL" id="LSSL01002460">
    <property type="protein sequence ID" value="OLY81435.1"/>
    <property type="molecule type" value="Genomic_DNA"/>
</dbReference>
<evidence type="ECO:0000256" key="7">
    <source>
        <dbReference type="SAM" id="Phobius"/>
    </source>
</evidence>
<dbReference type="GO" id="GO:0016020">
    <property type="term" value="C:membrane"/>
    <property type="evidence" value="ECO:0007669"/>
    <property type="project" value="UniProtKB-SubCell"/>
</dbReference>
<proteinExistence type="inferred from homology"/>
<evidence type="ECO:0000313" key="9">
    <source>
        <dbReference type="Proteomes" id="UP000187455"/>
    </source>
</evidence>
<protein>
    <submittedName>
        <fullName evidence="8">Uncharacterized protein</fullName>
    </submittedName>
</protein>
<reference evidence="8 9" key="1">
    <citation type="journal article" date="2016" name="Mol. Biol. Evol.">
        <title>Genome-Wide Survey of Gut Fungi (Harpellales) Reveals the First Horizontally Transferred Ubiquitin Gene from a Mosquito Host.</title>
        <authorList>
            <person name="Wang Y."/>
            <person name="White M.M."/>
            <person name="Kvist S."/>
            <person name="Moncalvo J.M."/>
        </authorList>
    </citation>
    <scope>NUCLEOTIDE SEQUENCE [LARGE SCALE GENOMIC DNA]</scope>
    <source>
        <strain evidence="8 9">ALG-7-W6</strain>
    </source>
</reference>
<feature type="repeat" description="Solcar" evidence="5">
    <location>
        <begin position="350"/>
        <end position="439"/>
    </location>
</feature>
<dbReference type="PROSITE" id="PS50920">
    <property type="entry name" value="SOLCAR"/>
    <property type="match status" value="1"/>
</dbReference>
<accession>A0A1R0GX69</accession>
<feature type="transmembrane region" description="Helical" evidence="7">
    <location>
        <begin position="76"/>
        <end position="97"/>
    </location>
</feature>
<evidence type="ECO:0000256" key="1">
    <source>
        <dbReference type="ARBA" id="ARBA00004141"/>
    </source>
</evidence>
<dbReference type="InterPro" id="IPR018108">
    <property type="entry name" value="MCP_transmembrane"/>
</dbReference>
<evidence type="ECO:0000313" key="8">
    <source>
        <dbReference type="EMBL" id="OLY81435.1"/>
    </source>
</evidence>
<name>A0A1R0GX69_9FUNG</name>
<comment type="subcellular location">
    <subcellularLocation>
        <location evidence="1">Membrane</location>
        <topology evidence="1">Multi-pass membrane protein</topology>
    </subcellularLocation>
</comment>
<dbReference type="Proteomes" id="UP000187455">
    <property type="component" value="Unassembled WGS sequence"/>
</dbReference>
<feature type="transmembrane region" description="Helical" evidence="7">
    <location>
        <begin position="347"/>
        <end position="371"/>
    </location>
</feature>
<keyword evidence="3 7" id="KW-1133">Transmembrane helix</keyword>
<evidence type="ECO:0000256" key="5">
    <source>
        <dbReference type="PROSITE-ProRule" id="PRU00282"/>
    </source>
</evidence>
<dbReference type="InterPro" id="IPR023395">
    <property type="entry name" value="MCP_dom_sf"/>
</dbReference>
<dbReference type="Gene3D" id="1.50.40.10">
    <property type="entry name" value="Mitochondrial carrier domain"/>
    <property type="match status" value="1"/>
</dbReference>
<keyword evidence="9" id="KW-1185">Reference proteome</keyword>
<gene>
    <name evidence="8" type="ORF">AYI68_g4459</name>
</gene>
<keyword evidence="6" id="KW-0813">Transport</keyword>
<keyword evidence="4 5" id="KW-0472">Membrane</keyword>
<dbReference type="AlphaFoldDB" id="A0A1R0GX69"/>
<evidence type="ECO:0000256" key="2">
    <source>
        <dbReference type="ARBA" id="ARBA00022692"/>
    </source>
</evidence>